<dbReference type="EMBL" id="JARHTQ010000029">
    <property type="protein sequence ID" value="MDF2260056.1"/>
    <property type="molecule type" value="Genomic_DNA"/>
</dbReference>
<sequence length="61" mass="6624">MNDTLKGQLDLEQHADRTFEGVAVRVAQRVLALCDGDLAQPQDPAAGHAISDRLRLPITSE</sequence>
<protein>
    <submittedName>
        <fullName evidence="1">Uncharacterized protein</fullName>
    </submittedName>
</protein>
<organism evidence="1 2">
    <name type="scientific">Streptantibioticus ferralitis</name>
    <dbReference type="NCBI Taxonomy" id="236510"/>
    <lineage>
        <taxon>Bacteria</taxon>
        <taxon>Bacillati</taxon>
        <taxon>Actinomycetota</taxon>
        <taxon>Actinomycetes</taxon>
        <taxon>Kitasatosporales</taxon>
        <taxon>Streptomycetaceae</taxon>
        <taxon>Streptantibioticus</taxon>
    </lineage>
</organism>
<evidence type="ECO:0000313" key="1">
    <source>
        <dbReference type="EMBL" id="MDF2260056.1"/>
    </source>
</evidence>
<keyword evidence="2" id="KW-1185">Reference proteome</keyword>
<evidence type="ECO:0000313" key="2">
    <source>
        <dbReference type="Proteomes" id="UP001220022"/>
    </source>
</evidence>
<name>A0ABT5Z919_9ACTN</name>
<reference evidence="1 2" key="1">
    <citation type="submission" date="2023-03" db="EMBL/GenBank/DDBJ databases">
        <title>Draft genome sequence of type strain Streptomyces ferralitis JCM 14344.</title>
        <authorList>
            <person name="Klaysubun C."/>
            <person name="Duangmal K."/>
        </authorList>
    </citation>
    <scope>NUCLEOTIDE SEQUENCE [LARGE SCALE GENOMIC DNA]</scope>
    <source>
        <strain evidence="1 2">JCM 14344</strain>
    </source>
</reference>
<gene>
    <name evidence="1" type="ORF">P2L57_31315</name>
</gene>
<dbReference type="Proteomes" id="UP001220022">
    <property type="component" value="Unassembled WGS sequence"/>
</dbReference>
<comment type="caution">
    <text evidence="1">The sequence shown here is derived from an EMBL/GenBank/DDBJ whole genome shotgun (WGS) entry which is preliminary data.</text>
</comment>
<accession>A0ABT5Z919</accession>
<proteinExistence type="predicted"/>